<evidence type="ECO:0000313" key="1">
    <source>
        <dbReference type="EMBL" id="KAL3687961.1"/>
    </source>
</evidence>
<accession>A0ABD3HAV5</accession>
<comment type="caution">
    <text evidence="1">The sequence shown here is derived from an EMBL/GenBank/DDBJ whole genome shotgun (WGS) entry which is preliminary data.</text>
</comment>
<proteinExistence type="predicted"/>
<dbReference type="AlphaFoldDB" id="A0ABD3HAV5"/>
<dbReference type="EMBL" id="JBJQOH010000004">
    <property type="protein sequence ID" value="KAL3687961.1"/>
    <property type="molecule type" value="Genomic_DNA"/>
</dbReference>
<keyword evidence="2" id="KW-1185">Reference proteome</keyword>
<reference evidence="1 2" key="1">
    <citation type="submission" date="2024-09" db="EMBL/GenBank/DDBJ databases">
        <title>Chromosome-scale assembly of Riccia sorocarpa.</title>
        <authorList>
            <person name="Paukszto L."/>
        </authorList>
    </citation>
    <scope>NUCLEOTIDE SEQUENCE [LARGE SCALE GENOMIC DNA]</scope>
    <source>
        <strain evidence="1">LP-2024</strain>
        <tissue evidence="1">Aerial parts of the thallus</tissue>
    </source>
</reference>
<dbReference type="InterPro" id="IPR036691">
    <property type="entry name" value="Endo/exonu/phosph_ase_sf"/>
</dbReference>
<dbReference type="Gene3D" id="3.60.10.10">
    <property type="entry name" value="Endonuclease/exonuclease/phosphatase"/>
    <property type="match status" value="1"/>
</dbReference>
<evidence type="ECO:0000313" key="2">
    <source>
        <dbReference type="Proteomes" id="UP001633002"/>
    </source>
</evidence>
<name>A0ABD3HAV5_9MARC</name>
<evidence type="ECO:0008006" key="3">
    <source>
        <dbReference type="Google" id="ProtNLM"/>
    </source>
</evidence>
<organism evidence="1 2">
    <name type="scientific">Riccia sorocarpa</name>
    <dbReference type="NCBI Taxonomy" id="122646"/>
    <lineage>
        <taxon>Eukaryota</taxon>
        <taxon>Viridiplantae</taxon>
        <taxon>Streptophyta</taxon>
        <taxon>Embryophyta</taxon>
        <taxon>Marchantiophyta</taxon>
        <taxon>Marchantiopsida</taxon>
        <taxon>Marchantiidae</taxon>
        <taxon>Marchantiales</taxon>
        <taxon>Ricciaceae</taxon>
        <taxon>Riccia</taxon>
    </lineage>
</organism>
<sequence length="382" mass="45066">MTEADLGDSHNQQDMESWKTWTTELFPENFHFSTSITWTHRKRERGSKISILINNNKKEEGNTMTFYTGYKRCHLTHGEGDNMKTERRKGQIITREKRRHFDYTNSGRGGSALLINQKLRVSETGVSSFGWAAWATVHAASRSIRVASLHTLKTKEERQTYWEWWDSHIDGEDWILAGDFNNVELSEDSKGKSALMQGSEERDGRRMVNTTDNIDAYMAAVRTKGGLFTRMAFCGQRYDQARLDRFYLSNKGEWCELIEEVIHNTEQTLSNHVPISLELQLIRAENCNWKPMSYFKINQQLMENQEVLMKLKETWEDRPPFCKNSQKRWEMGWGRLRKILKEEKNRQKNDCKEEDDIRREIEDLRIILKEEDNEETSMRLLS</sequence>
<dbReference type="SUPFAM" id="SSF56219">
    <property type="entry name" value="DNase I-like"/>
    <property type="match status" value="1"/>
</dbReference>
<gene>
    <name evidence="1" type="ORF">R1sor_014270</name>
</gene>
<dbReference type="Proteomes" id="UP001633002">
    <property type="component" value="Unassembled WGS sequence"/>
</dbReference>
<protein>
    <recommendedName>
        <fullName evidence="3">Endonuclease/exonuclease/phosphatase domain-containing protein</fullName>
    </recommendedName>
</protein>